<keyword evidence="4" id="KW-0677">Repeat</keyword>
<evidence type="ECO:0000256" key="5">
    <source>
        <dbReference type="ARBA" id="ARBA00022803"/>
    </source>
</evidence>
<evidence type="ECO:0000256" key="7">
    <source>
        <dbReference type="ARBA" id="ARBA00039966"/>
    </source>
</evidence>
<gene>
    <name evidence="11" type="ORF">ACFQDI_09030</name>
</gene>
<dbReference type="Proteomes" id="UP001596052">
    <property type="component" value="Unassembled WGS sequence"/>
</dbReference>
<evidence type="ECO:0000256" key="3">
    <source>
        <dbReference type="ARBA" id="ARBA00022490"/>
    </source>
</evidence>
<dbReference type="Pfam" id="PF21033">
    <property type="entry name" value="RMD1-3"/>
    <property type="match status" value="1"/>
</dbReference>
<keyword evidence="3" id="KW-0963">Cytoplasm</keyword>
<evidence type="ECO:0000256" key="8">
    <source>
        <dbReference type="ARBA" id="ARBA00041958"/>
    </source>
</evidence>
<dbReference type="Gene3D" id="1.25.40.10">
    <property type="entry name" value="Tetratricopeptide repeat domain"/>
    <property type="match status" value="2"/>
</dbReference>
<evidence type="ECO:0000256" key="4">
    <source>
        <dbReference type="ARBA" id="ARBA00022737"/>
    </source>
</evidence>
<reference evidence="12" key="1">
    <citation type="journal article" date="2019" name="Int. J. Syst. Evol. Microbiol.">
        <title>The Global Catalogue of Microorganisms (GCM) 10K type strain sequencing project: providing services to taxonomists for standard genome sequencing and annotation.</title>
        <authorList>
            <consortium name="The Broad Institute Genomics Platform"/>
            <consortium name="The Broad Institute Genome Sequencing Center for Infectious Disease"/>
            <person name="Wu L."/>
            <person name="Ma J."/>
        </authorList>
    </citation>
    <scope>NUCLEOTIDE SEQUENCE [LARGE SCALE GENOMIC DNA]</scope>
    <source>
        <strain evidence="12">CGMCC 4.1469</strain>
    </source>
</reference>
<name>A0ABW0KNN2_9BACT</name>
<comment type="subcellular location">
    <subcellularLocation>
        <location evidence="1">Cytoplasm</location>
        <location evidence="1">Cytoskeleton</location>
    </subcellularLocation>
</comment>
<dbReference type="SUPFAM" id="SSF48452">
    <property type="entry name" value="TPR-like"/>
    <property type="match status" value="1"/>
</dbReference>
<organism evidence="11 12">
    <name type="scientific">Prosthecobacter fluviatilis</name>
    <dbReference type="NCBI Taxonomy" id="445931"/>
    <lineage>
        <taxon>Bacteria</taxon>
        <taxon>Pseudomonadati</taxon>
        <taxon>Verrucomicrobiota</taxon>
        <taxon>Verrucomicrobiia</taxon>
        <taxon>Verrucomicrobiales</taxon>
        <taxon>Verrucomicrobiaceae</taxon>
        <taxon>Prosthecobacter</taxon>
    </lineage>
</organism>
<evidence type="ECO:0000256" key="10">
    <source>
        <dbReference type="SAM" id="SignalP"/>
    </source>
</evidence>
<evidence type="ECO:0000256" key="6">
    <source>
        <dbReference type="ARBA" id="ARBA00023212"/>
    </source>
</evidence>
<dbReference type="InterPro" id="IPR049039">
    <property type="entry name" value="RMD1-3_a_helical_rpt"/>
</dbReference>
<proteinExistence type="predicted"/>
<evidence type="ECO:0000313" key="12">
    <source>
        <dbReference type="Proteomes" id="UP001596052"/>
    </source>
</evidence>
<dbReference type="RefSeq" id="WP_377165640.1">
    <property type="nucleotide sequence ID" value="NZ_JBHSMQ010000003.1"/>
</dbReference>
<evidence type="ECO:0000256" key="2">
    <source>
        <dbReference type="ARBA" id="ARBA00011375"/>
    </source>
</evidence>
<evidence type="ECO:0000313" key="11">
    <source>
        <dbReference type="EMBL" id="MFC5454994.1"/>
    </source>
</evidence>
<comment type="caution">
    <text evidence="11">The sequence shown here is derived from an EMBL/GenBank/DDBJ whole genome shotgun (WGS) entry which is preliminary data.</text>
</comment>
<protein>
    <recommendedName>
        <fullName evidence="7">Regulator of microtubule dynamics protein 1</fullName>
    </recommendedName>
    <alternativeName>
        <fullName evidence="8">Protein FAM82B</fullName>
    </alternativeName>
</protein>
<keyword evidence="10" id="KW-0732">Signal</keyword>
<dbReference type="EMBL" id="JBHSMQ010000003">
    <property type="protein sequence ID" value="MFC5454994.1"/>
    <property type="molecule type" value="Genomic_DNA"/>
</dbReference>
<keyword evidence="6" id="KW-0206">Cytoskeleton</keyword>
<feature type="region of interest" description="Disordered" evidence="9">
    <location>
        <begin position="225"/>
        <end position="248"/>
    </location>
</feature>
<dbReference type="InterPro" id="IPR011990">
    <property type="entry name" value="TPR-like_helical_dom_sf"/>
</dbReference>
<feature type="signal peptide" evidence="10">
    <location>
        <begin position="1"/>
        <end position="18"/>
    </location>
</feature>
<evidence type="ECO:0000256" key="9">
    <source>
        <dbReference type="SAM" id="MobiDB-lite"/>
    </source>
</evidence>
<dbReference type="PANTHER" id="PTHR16056:SF16">
    <property type="entry name" value="REGULATOR OF MICROTUBULE DYNAMICS PROTEIN 1"/>
    <property type="match status" value="1"/>
</dbReference>
<feature type="compositionally biased region" description="Basic and acidic residues" evidence="9">
    <location>
        <begin position="229"/>
        <end position="238"/>
    </location>
</feature>
<keyword evidence="5" id="KW-0802">TPR repeat</keyword>
<comment type="subunit">
    <text evidence="2">Interacts with microtubules.</text>
</comment>
<sequence length="248" mass="27357">MKAILTAAALLLAGPVWANFAELVKQGDAYDAQYKPEAALQYYLPAEKLNPNDAALLVKIARQYVYRMTGLPDNAARLKSGRTGLAYAERAVKMAPNESDPHLAVAICLGKLTPLVGNREGIEASHRIKAEAEAAARLNPKNDFAWHLLGRWHQELAQIGGMTRAVAKIVYGALPSASYAEAEKCFQKAIALKPDRLIHYIELGRTYALMDRKAEARKFIEQGLAMTNRDQDDPETKARGRKTLQSLD</sequence>
<accession>A0ABW0KNN2</accession>
<keyword evidence="12" id="KW-1185">Reference proteome</keyword>
<dbReference type="PANTHER" id="PTHR16056">
    <property type="entry name" value="REGULATOR OF MICROTUBULE DYNAMICS PROTEIN"/>
    <property type="match status" value="1"/>
</dbReference>
<evidence type="ECO:0000256" key="1">
    <source>
        <dbReference type="ARBA" id="ARBA00004245"/>
    </source>
</evidence>
<feature type="chain" id="PRO_5047225494" description="Regulator of microtubule dynamics protein 1" evidence="10">
    <location>
        <begin position="19"/>
        <end position="248"/>
    </location>
</feature>